<dbReference type="Gene3D" id="2.40.30.170">
    <property type="match status" value="1"/>
</dbReference>
<dbReference type="GO" id="GO:0015562">
    <property type="term" value="F:efflux transmembrane transporter activity"/>
    <property type="evidence" value="ECO:0007669"/>
    <property type="project" value="TreeGrafter"/>
</dbReference>
<dbReference type="NCBIfam" id="TIGR01730">
    <property type="entry name" value="RND_mfp"/>
    <property type="match status" value="1"/>
</dbReference>
<protein>
    <submittedName>
        <fullName evidence="3">Uncharacterized protein</fullName>
    </submittedName>
</protein>
<sequence length="351" mass="37453">MKKKAIVVLILVVVIGAGVALIMKKRHQLAQETTPQTLPVVVTTLTLQTGPVALTLRTTADVQAVRDSMVASRLTAYVTALPLFEGDSFKRGDLLARLDMSPPGQGQAQGNSLDADLAAAESNFKAEQERLRRAQALYPIQGVSQEQLQSAEAAFAAARARHAVARENLRNATVTAPFAGVVSQRLVQPGDLATPGKPLLKIVDTSSGNRLLVSVPESVQPTALRVGGQTLSLRPWPEAGPQGLRRYEARTQDGSFIPGARIEVRTVVFESSQALLLPRACLLNDDGKSATVLRLPDDKKVEPLRIELAATGEEGAATLDNRLHGQRVACASSDILTRLAAGVSFRVQDGK</sequence>
<dbReference type="PANTHER" id="PTHR30469">
    <property type="entry name" value="MULTIDRUG RESISTANCE PROTEIN MDTA"/>
    <property type="match status" value="1"/>
</dbReference>
<dbReference type="HOGENOM" id="CLU_018816_1_4_4"/>
<evidence type="ECO:0000256" key="2">
    <source>
        <dbReference type="SAM" id="Coils"/>
    </source>
</evidence>
<evidence type="ECO:0000313" key="3">
    <source>
        <dbReference type="EMBL" id="BAN35243.1"/>
    </source>
</evidence>
<dbReference type="eggNOG" id="COG0845">
    <property type="taxonomic scope" value="Bacteria"/>
</dbReference>
<evidence type="ECO:0000256" key="1">
    <source>
        <dbReference type="ARBA" id="ARBA00009477"/>
    </source>
</evidence>
<dbReference type="STRING" id="1163617.SCD_n01420"/>
<reference evidence="3 4" key="1">
    <citation type="journal article" date="2012" name="Appl. Environ. Microbiol.">
        <title>Draft genome sequence of a psychrotolerant sulfur-oxidizing bacterium, Sulfuricella denitrificans skB26, and proteomic insights into cold adaptation.</title>
        <authorList>
            <person name="Watanabe T."/>
            <person name="Kojima H."/>
            <person name="Fukui M."/>
        </authorList>
    </citation>
    <scope>NUCLEOTIDE SEQUENCE [LARGE SCALE GENOMIC DNA]</scope>
    <source>
        <strain evidence="4">skB26</strain>
    </source>
</reference>
<dbReference type="InterPro" id="IPR006143">
    <property type="entry name" value="RND_pump_MFP"/>
</dbReference>
<evidence type="ECO:0000313" key="4">
    <source>
        <dbReference type="Proteomes" id="UP000015559"/>
    </source>
</evidence>
<dbReference type="Gene3D" id="2.40.50.100">
    <property type="match status" value="1"/>
</dbReference>
<feature type="coiled-coil region" evidence="2">
    <location>
        <begin position="117"/>
        <end position="168"/>
    </location>
</feature>
<dbReference type="OrthoDB" id="9777308at2"/>
<dbReference type="RefSeq" id="WP_009205802.1">
    <property type="nucleotide sequence ID" value="NC_022357.1"/>
</dbReference>
<dbReference type="KEGG" id="sdr:SCD_n01420"/>
<dbReference type="Proteomes" id="UP000015559">
    <property type="component" value="Chromosome"/>
</dbReference>
<accession>S6AC42</accession>
<dbReference type="EMBL" id="AP013066">
    <property type="protein sequence ID" value="BAN35243.1"/>
    <property type="molecule type" value="Genomic_DNA"/>
</dbReference>
<name>S6AC42_SULDS</name>
<keyword evidence="2" id="KW-0175">Coiled coil</keyword>
<dbReference type="SUPFAM" id="SSF111369">
    <property type="entry name" value="HlyD-like secretion proteins"/>
    <property type="match status" value="1"/>
</dbReference>
<proteinExistence type="inferred from homology"/>
<gene>
    <name evidence="3" type="ORF">SCD_n01420</name>
</gene>
<dbReference type="GO" id="GO:1990281">
    <property type="term" value="C:efflux pump complex"/>
    <property type="evidence" value="ECO:0007669"/>
    <property type="project" value="TreeGrafter"/>
</dbReference>
<keyword evidence="4" id="KW-1185">Reference proteome</keyword>
<organism evidence="3 4">
    <name type="scientific">Sulfuricella denitrificans (strain DSM 22764 / NBRC 105220 / skB26)</name>
    <dbReference type="NCBI Taxonomy" id="1163617"/>
    <lineage>
        <taxon>Bacteria</taxon>
        <taxon>Pseudomonadati</taxon>
        <taxon>Pseudomonadota</taxon>
        <taxon>Betaproteobacteria</taxon>
        <taxon>Nitrosomonadales</taxon>
        <taxon>Sulfuricellaceae</taxon>
        <taxon>Sulfuricella</taxon>
    </lineage>
</organism>
<comment type="similarity">
    <text evidence="1">Belongs to the membrane fusion protein (MFP) (TC 8.A.1) family.</text>
</comment>
<dbReference type="PANTHER" id="PTHR30469:SF15">
    <property type="entry name" value="HLYD FAMILY OF SECRETION PROTEINS"/>
    <property type="match status" value="1"/>
</dbReference>
<dbReference type="AlphaFoldDB" id="S6AC42"/>
<dbReference type="Gene3D" id="1.10.287.470">
    <property type="entry name" value="Helix hairpin bin"/>
    <property type="match status" value="1"/>
</dbReference>